<feature type="compositionally biased region" description="Basic and acidic residues" evidence="1">
    <location>
        <begin position="37"/>
        <end position="59"/>
    </location>
</feature>
<comment type="caution">
    <text evidence="2">The sequence shown here is derived from an EMBL/GenBank/DDBJ whole genome shotgun (WGS) entry which is preliminary data.</text>
</comment>
<sequence>MSPEDKIEPMGYYRGIRAVREGSVFAKYKLRKKIKKKEQQSEEKTSSKESSEHRIDIEA</sequence>
<organism evidence="2 3">
    <name type="scientific">Thermodesulfovibrio aggregans</name>
    <dbReference type="NCBI Taxonomy" id="86166"/>
    <lineage>
        <taxon>Bacteria</taxon>
        <taxon>Pseudomonadati</taxon>
        <taxon>Nitrospirota</taxon>
        <taxon>Thermodesulfovibrionia</taxon>
        <taxon>Thermodesulfovibrionales</taxon>
        <taxon>Thermodesulfovibrionaceae</taxon>
        <taxon>Thermodesulfovibrio</taxon>
    </lineage>
</organism>
<dbReference type="OrthoDB" id="9972541at2"/>
<evidence type="ECO:0000313" key="3">
    <source>
        <dbReference type="Proteomes" id="UP000054976"/>
    </source>
</evidence>
<proteinExistence type="predicted"/>
<keyword evidence="3" id="KW-1185">Reference proteome</keyword>
<accession>A0A0U9HM93</accession>
<name>A0A0U9HM93_9BACT</name>
<protein>
    <submittedName>
        <fullName evidence="2">Uncharacterized protein</fullName>
    </submittedName>
</protein>
<dbReference type="Proteomes" id="UP000054976">
    <property type="component" value="Unassembled WGS sequence"/>
</dbReference>
<reference evidence="3" key="1">
    <citation type="submission" date="2016-01" db="EMBL/GenBank/DDBJ databases">
        <title>Draft genome sequence of Thermodesulfovibrio aggregans strain TGE-P1.</title>
        <authorList>
            <person name="Sekiguchi Y."/>
            <person name="Ohashi A."/>
            <person name="Matsuura N."/>
            <person name="Tourlousse M.D."/>
        </authorList>
    </citation>
    <scope>NUCLEOTIDE SEQUENCE [LARGE SCALE GENOMIC DNA]</scope>
    <source>
        <strain evidence="3">TGE-P1</strain>
    </source>
</reference>
<evidence type="ECO:0000313" key="2">
    <source>
        <dbReference type="EMBL" id="GAQ94238.1"/>
    </source>
</evidence>
<dbReference type="RefSeq" id="WP_059175706.1">
    <property type="nucleotide sequence ID" value="NZ_BCNO01000001.1"/>
</dbReference>
<evidence type="ECO:0000256" key="1">
    <source>
        <dbReference type="SAM" id="MobiDB-lite"/>
    </source>
</evidence>
<feature type="region of interest" description="Disordered" evidence="1">
    <location>
        <begin position="34"/>
        <end position="59"/>
    </location>
</feature>
<dbReference type="STRING" id="86166.TAGGR_1417"/>
<dbReference type="EMBL" id="BCNO01000001">
    <property type="protein sequence ID" value="GAQ94238.1"/>
    <property type="molecule type" value="Genomic_DNA"/>
</dbReference>
<dbReference type="AlphaFoldDB" id="A0A0U9HM93"/>
<gene>
    <name evidence="2" type="ORF">TAGGR_1417</name>
</gene>